<dbReference type="Proteomes" id="UP001218579">
    <property type="component" value="Unassembled WGS sequence"/>
</dbReference>
<sequence>MKDGTELPRVYICEATSWYKYWGVWPEDDAGKKSIDLNLIAGIAASPQRLPASFANKLYDAGESGMGYTIFTVVFADGLEVAYGTGNAVDFIRYPHGKTAHDIRDVLPHMGRDTARTCPDYIWCLYSQ</sequence>
<dbReference type="RefSeq" id="WP_272744143.1">
    <property type="nucleotide sequence ID" value="NZ_JAQQKV010000001.1"/>
</dbReference>
<name>A0ABT5HHV0_9CAUL</name>
<protein>
    <submittedName>
        <fullName evidence="1">Uncharacterized protein</fullName>
    </submittedName>
</protein>
<reference evidence="1 2" key="1">
    <citation type="submission" date="2023-01" db="EMBL/GenBank/DDBJ databases">
        <title>Novel species of the genus Asticcacaulis isolated from rivers.</title>
        <authorList>
            <person name="Lu H."/>
        </authorList>
    </citation>
    <scope>NUCLEOTIDE SEQUENCE [LARGE SCALE GENOMIC DNA]</scope>
    <source>
        <strain evidence="1 2">LKC15W</strain>
    </source>
</reference>
<dbReference type="EMBL" id="JAQQKV010000001">
    <property type="protein sequence ID" value="MDC7675824.1"/>
    <property type="molecule type" value="Genomic_DNA"/>
</dbReference>
<evidence type="ECO:0000313" key="2">
    <source>
        <dbReference type="Proteomes" id="UP001218579"/>
    </source>
</evidence>
<keyword evidence="2" id="KW-1185">Reference proteome</keyword>
<evidence type="ECO:0000313" key="1">
    <source>
        <dbReference type="EMBL" id="MDC7675824.1"/>
    </source>
</evidence>
<comment type="caution">
    <text evidence="1">The sequence shown here is derived from an EMBL/GenBank/DDBJ whole genome shotgun (WGS) entry which is preliminary data.</text>
</comment>
<accession>A0ABT5HHV0</accession>
<proteinExistence type="predicted"/>
<organism evidence="1 2">
    <name type="scientific">Asticcacaulis machinosus</name>
    <dbReference type="NCBI Taxonomy" id="2984211"/>
    <lineage>
        <taxon>Bacteria</taxon>
        <taxon>Pseudomonadati</taxon>
        <taxon>Pseudomonadota</taxon>
        <taxon>Alphaproteobacteria</taxon>
        <taxon>Caulobacterales</taxon>
        <taxon>Caulobacteraceae</taxon>
        <taxon>Asticcacaulis</taxon>
    </lineage>
</organism>
<gene>
    <name evidence="1" type="ORF">PQU98_06770</name>
</gene>